<dbReference type="InterPro" id="IPR039192">
    <property type="entry name" value="STKc_GSK3"/>
</dbReference>
<dbReference type="Pfam" id="PF00069">
    <property type="entry name" value="Pkinase"/>
    <property type="match status" value="1"/>
</dbReference>
<dbReference type="OrthoDB" id="272141at2759"/>
<name>G0R2S3_ICHMU</name>
<dbReference type="GeneID" id="14904291"/>
<dbReference type="FunFam" id="1.10.510.10:FF:000082">
    <property type="entry name" value="Shaggy-related protein kinase kappa"/>
    <property type="match status" value="1"/>
</dbReference>
<keyword evidence="4 7" id="KW-0547">Nucleotide-binding</keyword>
<dbReference type="GO" id="GO:0005524">
    <property type="term" value="F:ATP binding"/>
    <property type="evidence" value="ECO:0007669"/>
    <property type="project" value="UniProtKB-UniRule"/>
</dbReference>
<dbReference type="EMBL" id="GL984282">
    <property type="protein sequence ID" value="EGR28195.1"/>
    <property type="molecule type" value="Genomic_DNA"/>
</dbReference>
<evidence type="ECO:0000256" key="3">
    <source>
        <dbReference type="ARBA" id="ARBA00022679"/>
    </source>
</evidence>
<dbReference type="AlphaFoldDB" id="G0R2S3"/>
<accession>G0R2S3</accession>
<keyword evidence="3" id="KW-0808">Transferase</keyword>
<dbReference type="PROSITE" id="PS00107">
    <property type="entry name" value="PROTEIN_KINASE_ATP"/>
    <property type="match status" value="1"/>
</dbReference>
<protein>
    <recommendedName>
        <fullName evidence="9">Protein kinase domain-containing protein</fullName>
    </recommendedName>
</protein>
<comment type="similarity">
    <text evidence="1">Belongs to the protein kinase superfamily. CMGC Ser/Thr protein kinase family. GSK-3 subfamily.</text>
</comment>
<dbReference type="PANTHER" id="PTHR24057">
    <property type="entry name" value="GLYCOGEN SYNTHASE KINASE-3 ALPHA"/>
    <property type="match status" value="1"/>
</dbReference>
<dbReference type="GO" id="GO:0005737">
    <property type="term" value="C:cytoplasm"/>
    <property type="evidence" value="ECO:0007669"/>
    <property type="project" value="TreeGrafter"/>
</dbReference>
<dbReference type="InterPro" id="IPR050591">
    <property type="entry name" value="GSK-3"/>
</dbReference>
<dbReference type="PANTHER" id="PTHR24057:SF0">
    <property type="entry name" value="PROTEIN KINASE SHAGGY-RELATED"/>
    <property type="match status" value="1"/>
</dbReference>
<dbReference type="InterPro" id="IPR017441">
    <property type="entry name" value="Protein_kinase_ATP_BS"/>
</dbReference>
<keyword evidence="11" id="KW-1185">Reference proteome</keyword>
<evidence type="ECO:0000256" key="2">
    <source>
        <dbReference type="ARBA" id="ARBA00022527"/>
    </source>
</evidence>
<dbReference type="SUPFAM" id="SSF56112">
    <property type="entry name" value="Protein kinase-like (PK-like)"/>
    <property type="match status" value="1"/>
</dbReference>
<keyword evidence="5" id="KW-0418">Kinase</keyword>
<organism evidence="10 11">
    <name type="scientific">Ichthyophthirius multifiliis</name>
    <name type="common">White spot disease agent</name>
    <name type="synonym">Ich</name>
    <dbReference type="NCBI Taxonomy" id="5932"/>
    <lineage>
        <taxon>Eukaryota</taxon>
        <taxon>Sar</taxon>
        <taxon>Alveolata</taxon>
        <taxon>Ciliophora</taxon>
        <taxon>Intramacronucleata</taxon>
        <taxon>Oligohymenophorea</taxon>
        <taxon>Hymenostomatida</taxon>
        <taxon>Ophryoglenina</taxon>
        <taxon>Ichthyophthirius</taxon>
    </lineage>
</organism>
<sequence length="406" mass="48052">MKHVSQQKTHTKNDLQNKVKQKLILNKFFFFILINNVNKQFLKKFQEQDQNQFPQLTLEKIIGKGTFGVVYQAKLVETGELVAIKKVFQDKRYKNREFEIIKMLDHQNLIKLKHAYYTQGKKEDEIYLNIVMDFMPETLSNIIKYYRKNKQQFPPLLIKIFSYQMFRGLAHLKGLDIAHRDIKPQNILTDSAKHMLKICDFGSAKILVKGEPNISYICSRYYRAPELIFGQEQYSTKIDVWSIGTIMAEMILGEPLFPGENSVEQLVEIIKILGTPTKEQVLKMNPLHNQFNFPQIKPTQWTRIFQKQKPDSLLIDLIGKILVYVPNERPNPLEILLHPYFNELRTQEFQQKYPFIQDLFNFSEEEKMSQPQLINLLVPQWYKNIQFDQLNKEFNSKLKLPQDNKS</sequence>
<dbReference type="GO" id="GO:0004674">
    <property type="term" value="F:protein serine/threonine kinase activity"/>
    <property type="evidence" value="ECO:0007669"/>
    <property type="project" value="UniProtKB-KW"/>
</dbReference>
<dbReference type="RefSeq" id="XP_004027540.1">
    <property type="nucleotide sequence ID" value="XM_004027491.1"/>
</dbReference>
<dbReference type="FunCoup" id="G0R2S3">
    <property type="interactions" value="123"/>
</dbReference>
<dbReference type="PROSITE" id="PS00108">
    <property type="entry name" value="PROTEIN_KINASE_ST"/>
    <property type="match status" value="1"/>
</dbReference>
<dbReference type="OMA" id="CLHAFFD"/>
<dbReference type="eggNOG" id="KOG0658">
    <property type="taxonomic scope" value="Eukaryota"/>
</dbReference>
<dbReference type="PROSITE" id="PS50011">
    <property type="entry name" value="PROTEIN_KINASE_DOM"/>
    <property type="match status" value="1"/>
</dbReference>
<dbReference type="GO" id="GO:0030154">
    <property type="term" value="P:cell differentiation"/>
    <property type="evidence" value="ECO:0007669"/>
    <property type="project" value="TreeGrafter"/>
</dbReference>
<dbReference type="STRING" id="857967.G0R2S3"/>
<evidence type="ECO:0000256" key="4">
    <source>
        <dbReference type="ARBA" id="ARBA00022741"/>
    </source>
</evidence>
<dbReference type="SMART" id="SM00220">
    <property type="entry name" value="S_TKc"/>
    <property type="match status" value="1"/>
</dbReference>
<reference evidence="10 11" key="1">
    <citation type="submission" date="2011-07" db="EMBL/GenBank/DDBJ databases">
        <authorList>
            <person name="Coyne R."/>
            <person name="Brami D."/>
            <person name="Johnson J."/>
            <person name="Hostetler J."/>
            <person name="Hannick L."/>
            <person name="Clark T."/>
            <person name="Cassidy-Hanley D."/>
            <person name="Inman J."/>
        </authorList>
    </citation>
    <scope>NUCLEOTIDE SEQUENCE [LARGE SCALE GENOMIC DNA]</scope>
    <source>
        <strain evidence="10 11">G5</strain>
    </source>
</reference>
<evidence type="ECO:0000313" key="10">
    <source>
        <dbReference type="EMBL" id="EGR28195.1"/>
    </source>
</evidence>
<evidence type="ECO:0000256" key="7">
    <source>
        <dbReference type="PROSITE-ProRule" id="PRU10141"/>
    </source>
</evidence>
<evidence type="ECO:0000256" key="8">
    <source>
        <dbReference type="RuleBase" id="RU000304"/>
    </source>
</evidence>
<evidence type="ECO:0000259" key="9">
    <source>
        <dbReference type="PROSITE" id="PS50011"/>
    </source>
</evidence>
<keyword evidence="6 7" id="KW-0067">ATP-binding</keyword>
<evidence type="ECO:0000313" key="11">
    <source>
        <dbReference type="Proteomes" id="UP000008983"/>
    </source>
</evidence>
<evidence type="ECO:0000256" key="1">
    <source>
        <dbReference type="ARBA" id="ARBA00005527"/>
    </source>
</evidence>
<dbReference type="InterPro" id="IPR008271">
    <property type="entry name" value="Ser/Thr_kinase_AS"/>
</dbReference>
<keyword evidence="2 8" id="KW-0723">Serine/threonine-protein kinase</keyword>
<evidence type="ECO:0000256" key="5">
    <source>
        <dbReference type="ARBA" id="ARBA00022777"/>
    </source>
</evidence>
<dbReference type="InterPro" id="IPR011009">
    <property type="entry name" value="Kinase-like_dom_sf"/>
</dbReference>
<dbReference type="InParanoid" id="G0R2S3"/>
<evidence type="ECO:0000256" key="6">
    <source>
        <dbReference type="ARBA" id="ARBA00022840"/>
    </source>
</evidence>
<dbReference type="GO" id="GO:0007165">
    <property type="term" value="P:signal transduction"/>
    <property type="evidence" value="ECO:0007669"/>
    <property type="project" value="TreeGrafter"/>
</dbReference>
<dbReference type="GO" id="GO:0005634">
    <property type="term" value="C:nucleus"/>
    <property type="evidence" value="ECO:0007669"/>
    <property type="project" value="TreeGrafter"/>
</dbReference>
<dbReference type="InterPro" id="IPR000719">
    <property type="entry name" value="Prot_kinase_dom"/>
</dbReference>
<proteinExistence type="inferred from homology"/>
<dbReference type="Gene3D" id="3.30.200.20">
    <property type="entry name" value="Phosphorylase Kinase, domain 1"/>
    <property type="match status" value="1"/>
</dbReference>
<feature type="binding site" evidence="7">
    <location>
        <position position="86"/>
    </location>
    <ligand>
        <name>ATP</name>
        <dbReference type="ChEBI" id="CHEBI:30616"/>
    </ligand>
</feature>
<feature type="domain" description="Protein kinase" evidence="9">
    <location>
        <begin position="56"/>
        <end position="341"/>
    </location>
</feature>
<dbReference type="CDD" id="cd14137">
    <property type="entry name" value="STKc_GSK3"/>
    <property type="match status" value="1"/>
</dbReference>
<gene>
    <name evidence="10" type="ORF">IMG5_181240</name>
</gene>
<dbReference type="Gene3D" id="1.10.510.10">
    <property type="entry name" value="Transferase(Phosphotransferase) domain 1"/>
    <property type="match status" value="1"/>
</dbReference>
<dbReference type="Proteomes" id="UP000008983">
    <property type="component" value="Unassembled WGS sequence"/>
</dbReference>